<dbReference type="InterPro" id="IPR006914">
    <property type="entry name" value="VENN_dom"/>
</dbReference>
<dbReference type="GO" id="GO:0090729">
    <property type="term" value="F:toxin activity"/>
    <property type="evidence" value="ECO:0007669"/>
    <property type="project" value="UniProtKB-KW"/>
</dbReference>
<evidence type="ECO:0000313" key="8">
    <source>
        <dbReference type="Proteomes" id="UP000494102"/>
    </source>
</evidence>
<protein>
    <recommendedName>
        <fullName evidence="6">VENN motif-containing domain-containing protein</fullName>
    </recommendedName>
</protein>
<gene>
    <name evidence="7" type="ORF">LMG9964_05282</name>
</gene>
<feature type="domain" description="VENN motif-containing" evidence="6">
    <location>
        <begin position="55"/>
        <end position="92"/>
    </location>
</feature>
<dbReference type="EMBL" id="CADILN010000009">
    <property type="protein sequence ID" value="CAB4051603.1"/>
    <property type="molecule type" value="Genomic_DNA"/>
</dbReference>
<dbReference type="Pfam" id="PF04829">
    <property type="entry name" value="PT-VENN"/>
    <property type="match status" value="1"/>
</dbReference>
<accession>A0A6J5KBM4</accession>
<feature type="signal peptide" evidence="5">
    <location>
        <begin position="1"/>
        <end position="24"/>
    </location>
</feature>
<keyword evidence="2" id="KW-0800">Toxin</keyword>
<proteinExistence type="predicted"/>
<evidence type="ECO:0000256" key="4">
    <source>
        <dbReference type="ARBA" id="ARBA00023026"/>
    </source>
</evidence>
<keyword evidence="3" id="KW-1266">Target cell cytoplasm</keyword>
<organism evidence="7 8">
    <name type="scientific">Paraburkholderia phenoliruptrix</name>
    <dbReference type="NCBI Taxonomy" id="252970"/>
    <lineage>
        <taxon>Bacteria</taxon>
        <taxon>Pseudomonadati</taxon>
        <taxon>Pseudomonadota</taxon>
        <taxon>Betaproteobacteria</taxon>
        <taxon>Burkholderiales</taxon>
        <taxon>Burkholderiaceae</taxon>
        <taxon>Paraburkholderia</taxon>
    </lineage>
</organism>
<sequence length="110" mass="10155">MVSLPTVSAAAKAALGCASSAALGTGCAGGAIGGAVSAAFSPDVVKAIDPTGAPLDAGQQAVLAAFATLAGGGLAGLAGQNATAGATAAQNEALNDTGTMRPTQRKKAAC</sequence>
<comment type="subcellular location">
    <subcellularLocation>
        <location evidence="1">Target cell</location>
        <location evidence="1">Target cell cytoplasm</location>
    </subcellularLocation>
</comment>
<evidence type="ECO:0000256" key="5">
    <source>
        <dbReference type="SAM" id="SignalP"/>
    </source>
</evidence>
<name>A0A6J5KBM4_9BURK</name>
<keyword evidence="5" id="KW-0732">Signal</keyword>
<dbReference type="RefSeq" id="WP_014973331.1">
    <property type="nucleotide sequence ID" value="NZ_CADILN010000009.1"/>
</dbReference>
<dbReference type="AlphaFoldDB" id="A0A6J5KBM4"/>
<evidence type="ECO:0000256" key="2">
    <source>
        <dbReference type="ARBA" id="ARBA00022656"/>
    </source>
</evidence>
<evidence type="ECO:0000256" key="1">
    <source>
        <dbReference type="ARBA" id="ARBA00004219"/>
    </source>
</evidence>
<dbReference type="Proteomes" id="UP000494102">
    <property type="component" value="Unassembled WGS sequence"/>
</dbReference>
<dbReference type="GeneID" id="84320033"/>
<feature type="chain" id="PRO_5026700422" description="VENN motif-containing domain-containing protein" evidence="5">
    <location>
        <begin position="25"/>
        <end position="110"/>
    </location>
</feature>
<evidence type="ECO:0000256" key="3">
    <source>
        <dbReference type="ARBA" id="ARBA00022913"/>
    </source>
</evidence>
<evidence type="ECO:0000259" key="6">
    <source>
        <dbReference type="Pfam" id="PF04829"/>
    </source>
</evidence>
<keyword evidence="4" id="KW-0843">Virulence</keyword>
<reference evidence="7 8" key="1">
    <citation type="submission" date="2020-04" db="EMBL/GenBank/DDBJ databases">
        <authorList>
            <person name="De Canck E."/>
        </authorList>
    </citation>
    <scope>NUCLEOTIDE SEQUENCE [LARGE SCALE GENOMIC DNA]</scope>
    <source>
        <strain evidence="7 8">LMG 9964</strain>
    </source>
</reference>
<evidence type="ECO:0000313" key="7">
    <source>
        <dbReference type="EMBL" id="CAB4051603.1"/>
    </source>
</evidence>